<dbReference type="Gene3D" id="3.10.580.10">
    <property type="entry name" value="CBS-domain"/>
    <property type="match status" value="1"/>
</dbReference>
<sequence>MASTNEEKYRGASVEDLQLPEAISIIETQTVAEALELMALNEFSQAPVVSSKRRVKGLVTYAKLQADRSSGALTDLGEPVSKWMHRFANKGSQYQVITPATPLAELEHFFETHPAAFVTDEGGRFPLAVVTKEDLAQFLTKRGG</sequence>
<evidence type="ECO:0000313" key="3">
    <source>
        <dbReference type="EMBL" id="RKO91255.1"/>
    </source>
</evidence>
<proteinExistence type="predicted"/>
<protein>
    <recommendedName>
        <fullName evidence="2">CBS domain-containing protein</fullName>
    </recommendedName>
</protein>
<dbReference type="InterPro" id="IPR000644">
    <property type="entry name" value="CBS_dom"/>
</dbReference>
<dbReference type="SUPFAM" id="SSF54631">
    <property type="entry name" value="CBS-domain pair"/>
    <property type="match status" value="1"/>
</dbReference>
<dbReference type="PROSITE" id="PS51371">
    <property type="entry name" value="CBS"/>
    <property type="match status" value="1"/>
</dbReference>
<dbReference type="PANTHER" id="PTHR42115">
    <property type="entry name" value="BETA-SYNTHASE (BETA-THIONASE), PUTATIVE (AFU_ORTHOLOGUE AFUA_3G08420)-RELATED"/>
    <property type="match status" value="1"/>
</dbReference>
<accession>A0A4P9WH40</accession>
<dbReference type="OrthoDB" id="2536440at2759"/>
<organism evidence="3 4">
    <name type="scientific">Blyttiomyces helicus</name>
    <dbReference type="NCBI Taxonomy" id="388810"/>
    <lineage>
        <taxon>Eukaryota</taxon>
        <taxon>Fungi</taxon>
        <taxon>Fungi incertae sedis</taxon>
        <taxon>Chytridiomycota</taxon>
        <taxon>Chytridiomycota incertae sedis</taxon>
        <taxon>Chytridiomycetes</taxon>
        <taxon>Chytridiomycetes incertae sedis</taxon>
        <taxon>Blyttiomyces</taxon>
    </lineage>
</organism>
<dbReference type="Pfam" id="PF00571">
    <property type="entry name" value="CBS"/>
    <property type="match status" value="1"/>
</dbReference>
<dbReference type="PANTHER" id="PTHR42115:SF1">
    <property type="entry name" value="BETA-SYNTHASE (BETA-THIONASE), PUTATIVE (AFU_ORTHOLOGUE AFUA_3G08420)-RELATED"/>
    <property type="match status" value="1"/>
</dbReference>
<dbReference type="InterPro" id="IPR046342">
    <property type="entry name" value="CBS_dom_sf"/>
</dbReference>
<evidence type="ECO:0000259" key="2">
    <source>
        <dbReference type="PROSITE" id="PS51371"/>
    </source>
</evidence>
<evidence type="ECO:0000313" key="4">
    <source>
        <dbReference type="Proteomes" id="UP000269721"/>
    </source>
</evidence>
<dbReference type="Proteomes" id="UP000269721">
    <property type="component" value="Unassembled WGS sequence"/>
</dbReference>
<feature type="domain" description="CBS" evidence="2">
    <location>
        <begin position="18"/>
        <end position="76"/>
    </location>
</feature>
<keyword evidence="1" id="KW-0129">CBS domain</keyword>
<name>A0A4P9WH40_9FUNG</name>
<reference evidence="4" key="1">
    <citation type="journal article" date="2018" name="Nat. Microbiol.">
        <title>Leveraging single-cell genomics to expand the fungal tree of life.</title>
        <authorList>
            <person name="Ahrendt S.R."/>
            <person name="Quandt C.A."/>
            <person name="Ciobanu D."/>
            <person name="Clum A."/>
            <person name="Salamov A."/>
            <person name="Andreopoulos B."/>
            <person name="Cheng J.F."/>
            <person name="Woyke T."/>
            <person name="Pelin A."/>
            <person name="Henrissat B."/>
            <person name="Reynolds N.K."/>
            <person name="Benny G.L."/>
            <person name="Smith M.E."/>
            <person name="James T.Y."/>
            <person name="Grigoriev I.V."/>
        </authorList>
    </citation>
    <scope>NUCLEOTIDE SEQUENCE [LARGE SCALE GENOMIC DNA]</scope>
</reference>
<dbReference type="EMBL" id="KZ995153">
    <property type="protein sequence ID" value="RKO91255.1"/>
    <property type="molecule type" value="Genomic_DNA"/>
</dbReference>
<dbReference type="AlphaFoldDB" id="A0A4P9WH40"/>
<gene>
    <name evidence="3" type="ORF">BDK51DRAFT_31103</name>
</gene>
<evidence type="ECO:0000256" key="1">
    <source>
        <dbReference type="PROSITE-ProRule" id="PRU00703"/>
    </source>
</evidence>
<keyword evidence="4" id="KW-1185">Reference proteome</keyword>